<dbReference type="STRING" id="1444770.AF72_06330"/>
<dbReference type="PATRIC" id="fig|1444770.3.peg.1512"/>
<comment type="caution">
    <text evidence="1">The sequence shown here is derived from an EMBL/GenBank/DDBJ whole genome shotgun (WGS) entry which is preliminary data.</text>
</comment>
<protein>
    <submittedName>
        <fullName evidence="1">Uncharacterized protein</fullName>
    </submittedName>
</protein>
<accession>Z9JK27</accession>
<organism evidence="1 2">
    <name type="scientific">Xylella taiwanensis</name>
    <dbReference type="NCBI Taxonomy" id="1444770"/>
    <lineage>
        <taxon>Bacteria</taxon>
        <taxon>Pseudomonadati</taxon>
        <taxon>Pseudomonadota</taxon>
        <taxon>Gammaproteobacteria</taxon>
        <taxon>Lysobacterales</taxon>
        <taxon>Lysobacteraceae</taxon>
        <taxon>Xylella</taxon>
    </lineage>
</organism>
<dbReference type="GO" id="GO:0009982">
    <property type="term" value="F:pseudouridine synthase activity"/>
    <property type="evidence" value="ECO:0007669"/>
    <property type="project" value="InterPro"/>
</dbReference>
<name>Z9JK27_9GAMM</name>
<dbReference type="InterPro" id="IPR020094">
    <property type="entry name" value="TruA/RsuA/RluB/E/F_N"/>
</dbReference>
<sequence>MPLLMTHTTEHAVKNTSIGFCSHEEHIFPTGTLDKGVKRLILISSDSGIFNKILRTEQHNKKQYLVR</sequence>
<dbReference type="eggNOG" id="COG1187">
    <property type="taxonomic scope" value="Bacteria"/>
</dbReference>
<dbReference type="EMBL" id="JDSQ01000008">
    <property type="protein sequence ID" value="EWS78348.1"/>
    <property type="molecule type" value="Genomic_DNA"/>
</dbReference>
<dbReference type="Gene3D" id="3.30.70.580">
    <property type="entry name" value="Pseudouridine synthase I, catalytic domain, N-terminal subdomain"/>
    <property type="match status" value="1"/>
</dbReference>
<dbReference type="Proteomes" id="UP000020406">
    <property type="component" value="Unassembled WGS sequence"/>
</dbReference>
<proteinExistence type="predicted"/>
<evidence type="ECO:0000313" key="2">
    <source>
        <dbReference type="Proteomes" id="UP000020406"/>
    </source>
</evidence>
<evidence type="ECO:0000313" key="1">
    <source>
        <dbReference type="EMBL" id="EWS78348.1"/>
    </source>
</evidence>
<dbReference type="AlphaFoldDB" id="Z9JK27"/>
<gene>
    <name evidence="1" type="ORF">AF72_06330</name>
</gene>
<reference evidence="1 2" key="1">
    <citation type="journal article" date="2014" name="Genome Announc.">
        <title>Draft Genome Sequence of Xylella fastidiosa Pear Leaf Scorch Strain in Taiwan.</title>
        <authorList>
            <person name="Su C.C."/>
            <person name="Deng W.L."/>
            <person name="Jan F.J."/>
            <person name="Chang C.J."/>
            <person name="Huang H."/>
            <person name="Chen J."/>
        </authorList>
    </citation>
    <scope>NUCLEOTIDE SEQUENCE [LARGE SCALE GENOMIC DNA]</scope>
    <source>
        <strain evidence="1 2">PLS229</strain>
    </source>
</reference>
<dbReference type="GO" id="GO:0003723">
    <property type="term" value="F:RNA binding"/>
    <property type="evidence" value="ECO:0007669"/>
    <property type="project" value="InterPro"/>
</dbReference>